<keyword evidence="9 10" id="KW-0807">Transducer</keyword>
<reference evidence="11" key="1">
    <citation type="journal article" date="2015" name="BMC Genomics">
        <title>Chemosensory genes identified in the antennal transcriptome of the blowfly Calliphora stygia.</title>
        <authorList>
            <person name="Leitch O.J."/>
            <person name="Papanicolaou A."/>
            <person name="Lennard C."/>
            <person name="Kirkbride K.P."/>
            <person name="Anderson A."/>
        </authorList>
    </citation>
    <scope>NUCLEOTIDE SEQUENCE</scope>
</reference>
<keyword evidence="5 10" id="KW-0552">Olfaction</keyword>
<dbReference type="PANTHER" id="PTHR21137">
    <property type="entry name" value="ODORANT RECEPTOR"/>
    <property type="match status" value="1"/>
</dbReference>
<evidence type="ECO:0000256" key="10">
    <source>
        <dbReference type="RuleBase" id="RU351113"/>
    </source>
</evidence>
<evidence type="ECO:0000256" key="6">
    <source>
        <dbReference type="ARBA" id="ARBA00022989"/>
    </source>
</evidence>
<feature type="transmembrane region" description="Helical" evidence="10">
    <location>
        <begin position="80"/>
        <end position="98"/>
    </location>
</feature>
<evidence type="ECO:0000256" key="8">
    <source>
        <dbReference type="ARBA" id="ARBA00023170"/>
    </source>
</evidence>
<keyword evidence="2" id="KW-1003">Cell membrane</keyword>
<dbReference type="GO" id="GO:0005886">
    <property type="term" value="C:plasma membrane"/>
    <property type="evidence" value="ECO:0007669"/>
    <property type="project" value="UniProtKB-SubCell"/>
</dbReference>
<feature type="transmembrane region" description="Helical" evidence="10">
    <location>
        <begin position="139"/>
        <end position="161"/>
    </location>
</feature>
<evidence type="ECO:0000256" key="7">
    <source>
        <dbReference type="ARBA" id="ARBA00023136"/>
    </source>
</evidence>
<keyword evidence="4 10" id="KW-0812">Transmembrane</keyword>
<feature type="transmembrane region" description="Helical" evidence="10">
    <location>
        <begin position="296"/>
        <end position="316"/>
    </location>
</feature>
<evidence type="ECO:0000256" key="9">
    <source>
        <dbReference type="ARBA" id="ARBA00023224"/>
    </source>
</evidence>
<comment type="caution">
    <text evidence="10">Lacks conserved residue(s) required for the propagation of feature annotation.</text>
</comment>
<feature type="transmembrane region" description="Helical" evidence="10">
    <location>
        <begin position="181"/>
        <end position="199"/>
    </location>
</feature>
<gene>
    <name evidence="11" type="primary">OR59a.1</name>
</gene>
<comment type="similarity">
    <text evidence="10">Belongs to the insect chemoreceptor superfamily. Heteromeric odorant receptor channel (TC 1.A.69) family.</text>
</comment>
<dbReference type="GO" id="GO:0007165">
    <property type="term" value="P:signal transduction"/>
    <property type="evidence" value="ECO:0007669"/>
    <property type="project" value="UniProtKB-KW"/>
</dbReference>
<evidence type="ECO:0000256" key="4">
    <source>
        <dbReference type="ARBA" id="ARBA00022692"/>
    </source>
</evidence>
<organism evidence="11">
    <name type="scientific">Calliphora stygia</name>
    <name type="common">Common brown blowfly</name>
    <dbReference type="NCBI Taxonomy" id="145453"/>
    <lineage>
        <taxon>Eukaryota</taxon>
        <taxon>Metazoa</taxon>
        <taxon>Ecdysozoa</taxon>
        <taxon>Arthropoda</taxon>
        <taxon>Hexapoda</taxon>
        <taxon>Insecta</taxon>
        <taxon>Pterygota</taxon>
        <taxon>Neoptera</taxon>
        <taxon>Endopterygota</taxon>
        <taxon>Diptera</taxon>
        <taxon>Brachycera</taxon>
        <taxon>Muscomorpha</taxon>
        <taxon>Oestroidea</taxon>
        <taxon>Calliphoridae</taxon>
        <taxon>Calliphorinae</taxon>
        <taxon>Calliphora</taxon>
    </lineage>
</organism>
<accession>A0A068F7I1</accession>
<sequence>MTTTKVNVVQQHAEPNSCAFFKPHWLCWKILGITLHIDNSHRHRDIYMLYSIILNILVTICYPLHLALQLFRSDSMADNIKNLAVCVTCVACSTKFIIYSTKLSTIWQFEQILERLDARITDDVETNYFRRMRNRLRNVGIVFLSVYLPVGITAELSFMFREERSLLYPAWFPFNWIESTGWFYVANVYQIVGIFFLLLQNYADDTFPPMALCMLSGHIKILSIRVASIGYDQNSLHQNEEELNRCVEDQLNLYELYTTIENIISWPMFIQFCVTATNICVAMAALLFYVSAPLDILYYFVYFLAMPLQIFPACYYGSDFQCLFDQLHLAIFASNWTTQMLKYKKHMLLFTERSLKQNVALAGGMVRIHLDTFFTTCQGAYSLFAIIMRMK</sequence>
<dbReference type="EMBL" id="KJ702063">
    <property type="protein sequence ID" value="AID61217.1"/>
    <property type="molecule type" value="mRNA"/>
</dbReference>
<name>A0A068F7I1_CALSG</name>
<dbReference type="Pfam" id="PF02949">
    <property type="entry name" value="7tm_6"/>
    <property type="match status" value="1"/>
</dbReference>
<dbReference type="AlphaFoldDB" id="A0A068F7I1"/>
<keyword evidence="8 10" id="KW-0675">Receptor</keyword>
<keyword evidence="6 10" id="KW-1133">Transmembrane helix</keyword>
<evidence type="ECO:0000256" key="2">
    <source>
        <dbReference type="ARBA" id="ARBA00022475"/>
    </source>
</evidence>
<dbReference type="PANTHER" id="PTHR21137:SF35">
    <property type="entry name" value="ODORANT RECEPTOR 19A-RELATED"/>
    <property type="match status" value="1"/>
</dbReference>
<proteinExistence type="evidence at transcript level"/>
<evidence type="ECO:0000256" key="5">
    <source>
        <dbReference type="ARBA" id="ARBA00022725"/>
    </source>
</evidence>
<keyword evidence="7 10" id="KW-0472">Membrane</keyword>
<keyword evidence="3 10" id="KW-0716">Sensory transduction</keyword>
<comment type="subcellular location">
    <subcellularLocation>
        <location evidence="1 10">Cell membrane</location>
        <topology evidence="1 10">Multi-pass membrane protein</topology>
    </subcellularLocation>
</comment>
<dbReference type="GO" id="GO:0005549">
    <property type="term" value="F:odorant binding"/>
    <property type="evidence" value="ECO:0007669"/>
    <property type="project" value="InterPro"/>
</dbReference>
<feature type="transmembrane region" description="Helical" evidence="10">
    <location>
        <begin position="47"/>
        <end position="68"/>
    </location>
</feature>
<protein>
    <recommendedName>
        <fullName evidence="10">Odorant receptor</fullName>
    </recommendedName>
</protein>
<evidence type="ECO:0000313" key="11">
    <source>
        <dbReference type="EMBL" id="AID61217.1"/>
    </source>
</evidence>
<evidence type="ECO:0000256" key="3">
    <source>
        <dbReference type="ARBA" id="ARBA00022606"/>
    </source>
</evidence>
<evidence type="ECO:0000256" key="1">
    <source>
        <dbReference type="ARBA" id="ARBA00004651"/>
    </source>
</evidence>
<feature type="transmembrane region" description="Helical" evidence="10">
    <location>
        <begin position="269"/>
        <end position="290"/>
    </location>
</feature>
<dbReference type="GO" id="GO:0004984">
    <property type="term" value="F:olfactory receptor activity"/>
    <property type="evidence" value="ECO:0007669"/>
    <property type="project" value="InterPro"/>
</dbReference>
<dbReference type="InterPro" id="IPR004117">
    <property type="entry name" value="7tm6_olfct_rcpt"/>
</dbReference>